<keyword evidence="1" id="KW-0812">Transmembrane</keyword>
<evidence type="ECO:0000313" key="4">
    <source>
        <dbReference type="Proteomes" id="UP000326396"/>
    </source>
</evidence>
<dbReference type="EMBL" id="SZYD01000007">
    <property type="protein sequence ID" value="KAD5802722.1"/>
    <property type="molecule type" value="Genomic_DNA"/>
</dbReference>
<reference evidence="3 4" key="1">
    <citation type="submission" date="2019-05" db="EMBL/GenBank/DDBJ databases">
        <title>Mikania micrantha, genome provides insights into the molecular mechanism of rapid growth.</title>
        <authorList>
            <person name="Liu B."/>
        </authorList>
    </citation>
    <scope>NUCLEOTIDE SEQUENCE [LARGE SCALE GENOMIC DNA]</scope>
    <source>
        <strain evidence="3">NLD-2019</strain>
        <tissue evidence="3">Leaf</tissue>
    </source>
</reference>
<feature type="signal peptide" evidence="2">
    <location>
        <begin position="1"/>
        <end position="20"/>
    </location>
</feature>
<organism evidence="3 4">
    <name type="scientific">Mikania micrantha</name>
    <name type="common">bitter vine</name>
    <dbReference type="NCBI Taxonomy" id="192012"/>
    <lineage>
        <taxon>Eukaryota</taxon>
        <taxon>Viridiplantae</taxon>
        <taxon>Streptophyta</taxon>
        <taxon>Embryophyta</taxon>
        <taxon>Tracheophyta</taxon>
        <taxon>Spermatophyta</taxon>
        <taxon>Magnoliopsida</taxon>
        <taxon>eudicotyledons</taxon>
        <taxon>Gunneridae</taxon>
        <taxon>Pentapetalae</taxon>
        <taxon>asterids</taxon>
        <taxon>campanulids</taxon>
        <taxon>Asterales</taxon>
        <taxon>Asteraceae</taxon>
        <taxon>Asteroideae</taxon>
        <taxon>Heliantheae alliance</taxon>
        <taxon>Eupatorieae</taxon>
        <taxon>Mikania</taxon>
    </lineage>
</organism>
<gene>
    <name evidence="3" type="ORF">E3N88_14082</name>
</gene>
<proteinExistence type="predicted"/>
<comment type="caution">
    <text evidence="3">The sequence shown here is derived from an EMBL/GenBank/DDBJ whole genome shotgun (WGS) entry which is preliminary data.</text>
</comment>
<dbReference type="Proteomes" id="UP000326396">
    <property type="component" value="Linkage Group LG15"/>
</dbReference>
<accession>A0A5N6P0S8</accession>
<feature type="chain" id="PRO_5024292558" evidence="2">
    <location>
        <begin position="21"/>
        <end position="263"/>
    </location>
</feature>
<dbReference type="AlphaFoldDB" id="A0A5N6P0S8"/>
<feature type="transmembrane region" description="Helical" evidence="1">
    <location>
        <begin position="191"/>
        <end position="213"/>
    </location>
</feature>
<evidence type="ECO:0000256" key="2">
    <source>
        <dbReference type="SAM" id="SignalP"/>
    </source>
</evidence>
<protein>
    <submittedName>
        <fullName evidence="3">Uncharacterized protein</fullName>
    </submittedName>
</protein>
<keyword evidence="2" id="KW-0732">Signal</keyword>
<feature type="transmembrane region" description="Helical" evidence="1">
    <location>
        <begin position="240"/>
        <end position="262"/>
    </location>
</feature>
<keyword evidence="1" id="KW-0472">Membrane</keyword>
<evidence type="ECO:0000256" key="1">
    <source>
        <dbReference type="SAM" id="Phobius"/>
    </source>
</evidence>
<keyword evidence="1" id="KW-1133">Transmembrane helix</keyword>
<sequence length="263" mass="29101">MMGFLRLMLFLLSSCCVVQGLLQIGGRIGEGGLDGGCSRAGHCWPYPLLSNRTAWVCCVVAGLNLMMKLGCGGGYHGKGNRMVGPAGVGVWMELHKGKPAEYDVDCLTFVGSKVLGCCMRVGVNLIGILNWMPPSNRNCSMVGLFVPRLVVCLFFCRVDFCAGKMLFWVGFWWSPAPDAVWLMKKKDGSDWWCCLLAIPLASYDFLWFGLYWLLPHSGQVQLLCGLCQFLCGLDQPVCGLVRPVCGLLCIDWAFVFGCWWFAY</sequence>
<evidence type="ECO:0000313" key="3">
    <source>
        <dbReference type="EMBL" id="KAD5802722.1"/>
    </source>
</evidence>
<keyword evidence="4" id="KW-1185">Reference proteome</keyword>
<name>A0A5N6P0S8_9ASTR</name>